<keyword evidence="3" id="KW-0238">DNA-binding</keyword>
<dbReference type="GO" id="GO:0016787">
    <property type="term" value="F:hydrolase activity"/>
    <property type="evidence" value="ECO:0007669"/>
    <property type="project" value="UniProtKB-KW"/>
</dbReference>
<feature type="domain" description="Type I restriction modification DNA specificity" evidence="4">
    <location>
        <begin position="210"/>
        <end position="362"/>
    </location>
</feature>
<keyword evidence="2" id="KW-0680">Restriction system</keyword>
<keyword evidence="5" id="KW-0540">Nuclease</keyword>
<dbReference type="EMBL" id="JAVRHN010000004">
    <property type="protein sequence ID" value="MDT0685914.1"/>
    <property type="molecule type" value="Genomic_DNA"/>
</dbReference>
<dbReference type="PANTHER" id="PTHR30408:SF13">
    <property type="entry name" value="TYPE I RESTRICTION ENZYME HINDI SPECIFICITY SUBUNIT"/>
    <property type="match status" value="1"/>
</dbReference>
<dbReference type="CDD" id="cd17288">
    <property type="entry name" value="RMtype1_S_LlaAI06ORF1089P_TRD1-CR1_like"/>
    <property type="match status" value="1"/>
</dbReference>
<evidence type="ECO:0000313" key="6">
    <source>
        <dbReference type="Proteomes" id="UP001253848"/>
    </source>
</evidence>
<evidence type="ECO:0000256" key="1">
    <source>
        <dbReference type="ARBA" id="ARBA00010923"/>
    </source>
</evidence>
<keyword evidence="6" id="KW-1185">Reference proteome</keyword>
<comment type="similarity">
    <text evidence="1">Belongs to the type-I restriction system S methylase family.</text>
</comment>
<name>A0ABU3DQC5_9FLAO</name>
<protein>
    <submittedName>
        <fullName evidence="5">Restriction endonuclease subunit S</fullName>
        <ecNumber evidence="5">3.1.21.-</ecNumber>
    </submittedName>
</protein>
<dbReference type="GO" id="GO:0004519">
    <property type="term" value="F:endonuclease activity"/>
    <property type="evidence" value="ECO:0007669"/>
    <property type="project" value="UniProtKB-KW"/>
</dbReference>
<keyword evidence="5" id="KW-0255">Endonuclease</keyword>
<dbReference type="Proteomes" id="UP001253848">
    <property type="component" value="Unassembled WGS sequence"/>
</dbReference>
<accession>A0ABU3DQC5</accession>
<dbReference type="Gene3D" id="3.90.220.20">
    <property type="entry name" value="DNA methylase specificity domains"/>
    <property type="match status" value="2"/>
</dbReference>
<sequence length="390" mass="44415">MPENWKIYKLTDLGSIARGKSKHRPRDASHLYGGKYPFIQTGDVKAANHRLNTHTQTYSEAGLAQSKLWPKNTMCITIAANIAETAILNYPACFPDSIIGFVADEEKCDIEFVEYLMQFFKKQIQTHSIGSVQDNINLGTFQRVEFTVPPLPEQKSIASILSALDDKIELNLQMNNTLEEMAMALYKHLFVDFGPFLDGEFVGSEIGEIPKGWEVKKLEDLLEIKYGKDHKKLEKGTIPVYGSGGIMRYVDTFLYDQESILIPRKGTLSNLFYLSEPFWSVDTMFYSKFRKQNFGKYIFYFLKSQDLASMDVGSAIPSLTTELLKRIKILVPSTQEVEKFNEIVSGYFKVMESNKDENKSLTQLRDTLLPKLISGEVRVKDVEKTLSEVL</sequence>
<keyword evidence="5" id="KW-0378">Hydrolase</keyword>
<evidence type="ECO:0000256" key="3">
    <source>
        <dbReference type="ARBA" id="ARBA00023125"/>
    </source>
</evidence>
<dbReference type="CDD" id="cd17282">
    <property type="entry name" value="RMtype1_S_Eco16444ORF1681_TRD1-CR1_like"/>
    <property type="match status" value="1"/>
</dbReference>
<organism evidence="5 6">
    <name type="scientific">Autumnicola psychrophila</name>
    <dbReference type="NCBI Taxonomy" id="3075592"/>
    <lineage>
        <taxon>Bacteria</taxon>
        <taxon>Pseudomonadati</taxon>
        <taxon>Bacteroidota</taxon>
        <taxon>Flavobacteriia</taxon>
        <taxon>Flavobacteriales</taxon>
        <taxon>Flavobacteriaceae</taxon>
        <taxon>Autumnicola</taxon>
    </lineage>
</organism>
<proteinExistence type="inferred from homology"/>
<dbReference type="InterPro" id="IPR052021">
    <property type="entry name" value="Type-I_RS_S_subunit"/>
</dbReference>
<dbReference type="InterPro" id="IPR044946">
    <property type="entry name" value="Restrct_endonuc_typeI_TRD_sf"/>
</dbReference>
<reference evidence="5 6" key="1">
    <citation type="submission" date="2023-09" db="EMBL/GenBank/DDBJ databases">
        <authorList>
            <person name="Rey-Velasco X."/>
        </authorList>
    </citation>
    <scope>NUCLEOTIDE SEQUENCE [LARGE SCALE GENOMIC DNA]</scope>
    <source>
        <strain evidence="5 6">F225</strain>
    </source>
</reference>
<feature type="domain" description="Type I restriction modification DNA specificity" evidence="4">
    <location>
        <begin position="2"/>
        <end position="180"/>
    </location>
</feature>
<dbReference type="SUPFAM" id="SSF116734">
    <property type="entry name" value="DNA methylase specificity domain"/>
    <property type="match status" value="2"/>
</dbReference>
<dbReference type="EC" id="3.1.21.-" evidence="5"/>
<evidence type="ECO:0000313" key="5">
    <source>
        <dbReference type="EMBL" id="MDT0685914.1"/>
    </source>
</evidence>
<dbReference type="PANTHER" id="PTHR30408">
    <property type="entry name" value="TYPE-1 RESTRICTION ENZYME ECOKI SPECIFICITY PROTEIN"/>
    <property type="match status" value="1"/>
</dbReference>
<evidence type="ECO:0000256" key="2">
    <source>
        <dbReference type="ARBA" id="ARBA00022747"/>
    </source>
</evidence>
<dbReference type="InterPro" id="IPR000055">
    <property type="entry name" value="Restrct_endonuc_typeI_TRD"/>
</dbReference>
<dbReference type="RefSeq" id="WP_311499323.1">
    <property type="nucleotide sequence ID" value="NZ_JAVRHN010000004.1"/>
</dbReference>
<comment type="caution">
    <text evidence="5">The sequence shown here is derived from an EMBL/GenBank/DDBJ whole genome shotgun (WGS) entry which is preliminary data.</text>
</comment>
<evidence type="ECO:0000259" key="4">
    <source>
        <dbReference type="Pfam" id="PF01420"/>
    </source>
</evidence>
<dbReference type="Pfam" id="PF01420">
    <property type="entry name" value="Methylase_S"/>
    <property type="match status" value="2"/>
</dbReference>
<gene>
    <name evidence="5" type="ORF">RM541_06035</name>
</gene>
<dbReference type="Gene3D" id="1.10.287.1120">
    <property type="entry name" value="Bipartite methylase S protein"/>
    <property type="match status" value="1"/>
</dbReference>